<dbReference type="EMBL" id="JAUOPB010000004">
    <property type="protein sequence ID" value="MDO6422300.1"/>
    <property type="molecule type" value="Genomic_DNA"/>
</dbReference>
<comment type="caution">
    <text evidence="1">The sequence shown here is derived from an EMBL/GenBank/DDBJ whole genome shotgun (WGS) entry which is preliminary data.</text>
</comment>
<organism evidence="1 2">
    <name type="scientific">Saccharophagus degradans</name>
    <dbReference type="NCBI Taxonomy" id="86304"/>
    <lineage>
        <taxon>Bacteria</taxon>
        <taxon>Pseudomonadati</taxon>
        <taxon>Pseudomonadota</taxon>
        <taxon>Gammaproteobacteria</taxon>
        <taxon>Cellvibrionales</taxon>
        <taxon>Cellvibrionaceae</taxon>
        <taxon>Saccharophagus</taxon>
    </lineage>
</organism>
<evidence type="ECO:0000313" key="2">
    <source>
        <dbReference type="Proteomes" id="UP001169760"/>
    </source>
</evidence>
<name>A0AAW7X4P9_9GAMM</name>
<sequence>LALLSLKRKQLLLLKWSVYFLRVTPFSKDSSYMIIDDIIAGIDVGGPKSYYSFETFVHHLFKHHIEKQNKIFQISEDRNRFGDAIAPNGFDSFEGPTLIEIKFNLATGSIKGLLNKLANQFLNEYVENTFSNILVVSAKPIPNKVISRFEHELDRFQLPFKIIFWGPAELNKIAAQHRKVVNTIANNLFSLRLEAAISKPPKNWKQEREEVVENLKDCYKKGQFSLLLGAGVSSSAGMPDWNTLLNSLFVTYLTQEFNGDVAIGDLDISELVSRLNKIDEPSALMAARYLRKGLSKRDAEAKEFIAAVTKNLYKLRNSDRDIDSELIKSIASMCLPRRTGAKVKTVITYNFDDLLERQLHKNTIHHSCIYTDNESYDPDELPVYHVHGFLPEDRKGYEGLDNSTLVFSEEGYHQIYSDSYHWSNLVQLNSFRENNCLMIGLSMTDPNLRRLLDISSKNIERSKHFSFMKRLSMEEFCYQDKKKVVENVDAAEKFLDRHHTLNEELMKELGVTIVWYESYDDIPEIINRISQYEN</sequence>
<protein>
    <submittedName>
        <fullName evidence="1">SIR2 family protein</fullName>
    </submittedName>
</protein>
<reference evidence="1" key="1">
    <citation type="submission" date="2023-07" db="EMBL/GenBank/DDBJ databases">
        <title>Genome content predicts the carbon catabolic preferences of heterotrophic bacteria.</title>
        <authorList>
            <person name="Gralka M."/>
        </authorList>
    </citation>
    <scope>NUCLEOTIDE SEQUENCE</scope>
    <source>
        <strain evidence="1">I3M17_2</strain>
    </source>
</reference>
<accession>A0AAW7X4P9</accession>
<dbReference type="Pfam" id="PF13289">
    <property type="entry name" value="SIR2_2"/>
    <property type="match status" value="1"/>
</dbReference>
<dbReference type="Proteomes" id="UP001169760">
    <property type="component" value="Unassembled WGS sequence"/>
</dbReference>
<dbReference type="RefSeq" id="WP_303492228.1">
    <property type="nucleotide sequence ID" value="NZ_JAUOPB010000004.1"/>
</dbReference>
<gene>
    <name evidence="1" type="ORF">Q4521_07425</name>
</gene>
<proteinExistence type="predicted"/>
<dbReference type="SUPFAM" id="SSF52467">
    <property type="entry name" value="DHS-like NAD/FAD-binding domain"/>
    <property type="match status" value="1"/>
</dbReference>
<dbReference type="InterPro" id="IPR029035">
    <property type="entry name" value="DHS-like_NAD/FAD-binding_dom"/>
</dbReference>
<evidence type="ECO:0000313" key="1">
    <source>
        <dbReference type="EMBL" id="MDO6422300.1"/>
    </source>
</evidence>
<feature type="non-terminal residue" evidence="1">
    <location>
        <position position="1"/>
    </location>
</feature>
<dbReference type="Gene3D" id="3.40.50.1220">
    <property type="entry name" value="TPP-binding domain"/>
    <property type="match status" value="1"/>
</dbReference>
<dbReference type="AlphaFoldDB" id="A0AAW7X4P9"/>